<organism evidence="1">
    <name type="scientific">Arundo donax</name>
    <name type="common">Giant reed</name>
    <name type="synonym">Donax arundinaceus</name>
    <dbReference type="NCBI Taxonomy" id="35708"/>
    <lineage>
        <taxon>Eukaryota</taxon>
        <taxon>Viridiplantae</taxon>
        <taxon>Streptophyta</taxon>
        <taxon>Embryophyta</taxon>
        <taxon>Tracheophyta</taxon>
        <taxon>Spermatophyta</taxon>
        <taxon>Magnoliopsida</taxon>
        <taxon>Liliopsida</taxon>
        <taxon>Poales</taxon>
        <taxon>Poaceae</taxon>
        <taxon>PACMAD clade</taxon>
        <taxon>Arundinoideae</taxon>
        <taxon>Arundineae</taxon>
        <taxon>Arundo</taxon>
    </lineage>
</organism>
<evidence type="ECO:0000313" key="1">
    <source>
        <dbReference type="EMBL" id="JAD32721.1"/>
    </source>
</evidence>
<dbReference type="AlphaFoldDB" id="A0A0A8Z1N9"/>
<proteinExistence type="predicted"/>
<reference evidence="1" key="1">
    <citation type="submission" date="2014-09" db="EMBL/GenBank/DDBJ databases">
        <authorList>
            <person name="Magalhaes I.L.F."/>
            <person name="Oliveira U."/>
            <person name="Santos F.R."/>
            <person name="Vidigal T.H.D.A."/>
            <person name="Brescovit A.D."/>
            <person name="Santos A.J."/>
        </authorList>
    </citation>
    <scope>NUCLEOTIDE SEQUENCE</scope>
    <source>
        <tissue evidence="1">Shoot tissue taken approximately 20 cm above the soil surface</tissue>
    </source>
</reference>
<protein>
    <submittedName>
        <fullName evidence="1">Uncharacterized protein</fullName>
    </submittedName>
</protein>
<sequence>MITECIRKSTSLAHIALSLKASKYTMLTLHYKTKKE</sequence>
<dbReference type="EMBL" id="GBRH01265174">
    <property type="protein sequence ID" value="JAD32721.1"/>
    <property type="molecule type" value="Transcribed_RNA"/>
</dbReference>
<accession>A0A0A8Z1N9</accession>
<name>A0A0A8Z1N9_ARUDO</name>
<reference evidence="1" key="2">
    <citation type="journal article" date="2015" name="Data Brief">
        <title>Shoot transcriptome of the giant reed, Arundo donax.</title>
        <authorList>
            <person name="Barrero R.A."/>
            <person name="Guerrero F.D."/>
            <person name="Moolhuijzen P."/>
            <person name="Goolsby J.A."/>
            <person name="Tidwell J."/>
            <person name="Bellgard S.E."/>
            <person name="Bellgard M.I."/>
        </authorList>
    </citation>
    <scope>NUCLEOTIDE SEQUENCE</scope>
    <source>
        <tissue evidence="1">Shoot tissue taken approximately 20 cm above the soil surface</tissue>
    </source>
</reference>